<organism evidence="2 3">
    <name type="scientific">Ignatzschineria ureiclastica</name>
    <dbReference type="NCBI Taxonomy" id="472582"/>
    <lineage>
        <taxon>Bacteria</taxon>
        <taxon>Pseudomonadati</taxon>
        <taxon>Pseudomonadota</taxon>
        <taxon>Gammaproteobacteria</taxon>
        <taxon>Cardiobacteriales</taxon>
        <taxon>Ignatzschineriaceae</taxon>
        <taxon>Ignatzschineria</taxon>
    </lineage>
</organism>
<evidence type="ECO:0000313" key="3">
    <source>
        <dbReference type="Proteomes" id="UP000245020"/>
    </source>
</evidence>
<accession>A0A2U2AD18</accession>
<dbReference type="EMBL" id="QEWQ01000006">
    <property type="protein sequence ID" value="PWD80459.1"/>
    <property type="molecule type" value="Genomic_DNA"/>
</dbReference>
<sequence>MKKNALALTLSLIFTNASLTFADINKGLDAYLDNRLETSYQEFLQSANAGDSNAAYIVGMMLLTGELGTADPEAGQSWLITAMNQGSAPAAYNLALYYLNGTFKGDYTDFKAALDRAKSLQYADAFLIELTHPDQLESRYQRMLTLPEVIARVKELYAIDPSDKHQLLLGFLTLGTFINEPEEIAYSLFTTEDITQSINDLVALYHQGYQIAAMPLTEFYSADISKQIGLDPSLIADIESPSPEDLFFQMLEYQSELLSSPAPIFQSLGPEKITHILTTLRKAADQSGEASYRLAQIFQNGVFTGKKDDDKANEWFEKAIQLGDFRGMQSLIDHNRYNPEGLQRVIPYLLTAAEQNDPVSLGLLAKFYARDLYYAEEIPEDFAKAQDYLIKAATLGDFPSLTKLINLYAGIEYGYDYNIKEDLPKALEWAKRSITLNPSNPEAYFKIIRLWQDNDLLTQNYNLYEYYIQTLLQIAPLLPQTARAAAYFYELEGEKQNFTEALQYYDQALQDPEDEDYDDTLFLKARLLKKIAIASNKLSDNRLSDTALSDTAPSGQPQADLENDANAIAALQILLQLSARYEDVPKIAFELAEIYHYGIGTAINLDKAIEFYRNAGSRAEKPLGLLLLSQDSLESQNEGSLYLTHSLMLKEDADIHTALFAHPDLTNVQMWLYDIYQRQSLPESIEAFTLIEAGDQAKIPQQQLNYAKILKSIEPEKANEMLDKLVADNYEPAIREKLSQYSFFEDNTRQERIKLEKQLIAVATDNREAYQRDLIDDYHKMQDFQAAKAILQASEIDEDAWVRTQNEEGLALLAALEKGVQANDSEAIISLAEIYEAQQEETKATALLESAIQKGDTAAIIYQADRLLKSGRPEDLQKAKSLYLSAGEEQAPEVDEKLYQLYTQYPQSPLTEIEITQWLKANVTHYPNAQHFLDEITQFQQNLAIVNDPDRFNLLDQKAQIHHLKSLATAYDKGKGTPINPSSMQTYYEQAAMLGDGASAAELGYLFADTDLALAAHWFQISRHNNYYAGDRVLKQWEALQAAEQGDIEAQHHYFKEYTLQNRSYLEGNNELKALIRAGSIDANVTLAERLLYYPAFQDYYAQAISLLRTAIKAGNPDAATLYVDTLTKYQYAPDIEDIDAEIVKTLSSITQPITQKYLVQYSLYQGRDEAVLNLIPQLIEQEYRDQVIIQLIQRAVLGQNTISFAELQQLVSQYLTNAEKSNVEDSDLEFYLGLLSLKGDHSSTANEVKAIAHFQKSLPLSFEHANELISFDIAFDFESLFERFYPIGVNAIEGKEGFSHNQAALNFGLETLTQLAHYQSLAAGSYLVNYFSQIQDYYSALLYSVAFDFTDQIAQLQAILPTDKALDAILKGQALQASFAYRDYLPKLRQLEQSIAEGNDRALVALGDAYINGEIVLPNIDKAIAYYEEAGAKGVAFAYNRLGNLYRKADNKVPQDIHKALFYFDLGAKLNDSNCAHQAGDILYLEEAGITQDIPKALEYFAQTSVKEGRHHALAKYKMAEIYYKGLGGIPVDKAKAYELLKTYEAYDDHANNLISKALADWDFE</sequence>
<name>A0A2U2AD18_9GAMM</name>
<dbReference type="OrthoDB" id="6465948at2"/>
<dbReference type="SUPFAM" id="SSF81901">
    <property type="entry name" value="HCP-like"/>
    <property type="match status" value="6"/>
</dbReference>
<evidence type="ECO:0000313" key="2">
    <source>
        <dbReference type="EMBL" id="PWD80459.1"/>
    </source>
</evidence>
<reference evidence="3" key="1">
    <citation type="submission" date="2018-05" db="EMBL/GenBank/DDBJ databases">
        <title>Ignatzschineria dubaiensis sp. nov., isolated from necrotic foot tissues of dromedaries (Camelus dromedarius) and associated maggots in Dubai, United Arab Emirates.</title>
        <authorList>
            <person name="Tsang C.C."/>
            <person name="Tang J.Y.M."/>
            <person name="Fong J.Y.H."/>
            <person name="Kinne J."/>
            <person name="Lee H.H."/>
            <person name="Joseph M."/>
            <person name="Jose S."/>
            <person name="Schuster R.K."/>
            <person name="Tang Y."/>
            <person name="Sivakumar S."/>
            <person name="Chen J.H.K."/>
            <person name="Teng J.L.L."/>
            <person name="Lau S.K.P."/>
            <person name="Wernery U."/>
            <person name="Woo P.C.Y."/>
        </authorList>
    </citation>
    <scope>NUCLEOTIDE SEQUENCE [LARGE SCALE GENOMIC DNA]</scope>
    <source>
        <strain evidence="3">KCTC 22644</strain>
    </source>
</reference>
<dbReference type="PANTHER" id="PTHR11102">
    <property type="entry name" value="SEL-1-LIKE PROTEIN"/>
    <property type="match status" value="1"/>
</dbReference>
<dbReference type="SMART" id="SM00671">
    <property type="entry name" value="SEL1"/>
    <property type="match status" value="14"/>
</dbReference>
<proteinExistence type="predicted"/>
<dbReference type="InterPro" id="IPR006597">
    <property type="entry name" value="Sel1-like"/>
</dbReference>
<dbReference type="Proteomes" id="UP000245020">
    <property type="component" value="Unassembled WGS sequence"/>
</dbReference>
<gene>
    <name evidence="2" type="ORF">DC083_09110</name>
</gene>
<feature type="chain" id="PRO_5015786847" evidence="1">
    <location>
        <begin position="23"/>
        <end position="1566"/>
    </location>
</feature>
<dbReference type="Pfam" id="PF08238">
    <property type="entry name" value="Sel1"/>
    <property type="match status" value="13"/>
</dbReference>
<keyword evidence="1" id="KW-0732">Signal</keyword>
<dbReference type="Gene3D" id="1.25.40.10">
    <property type="entry name" value="Tetratricopeptide repeat domain"/>
    <property type="match status" value="6"/>
</dbReference>
<protein>
    <submittedName>
        <fullName evidence="2">Uncharacterized protein</fullName>
    </submittedName>
</protein>
<dbReference type="InterPro" id="IPR011990">
    <property type="entry name" value="TPR-like_helical_dom_sf"/>
</dbReference>
<comment type="caution">
    <text evidence="2">The sequence shown here is derived from an EMBL/GenBank/DDBJ whole genome shotgun (WGS) entry which is preliminary data.</text>
</comment>
<dbReference type="InterPro" id="IPR050767">
    <property type="entry name" value="Sel1_AlgK"/>
</dbReference>
<keyword evidence="3" id="KW-1185">Reference proteome</keyword>
<dbReference type="RefSeq" id="WP_109189900.1">
    <property type="nucleotide sequence ID" value="NZ_BMYA01000004.1"/>
</dbReference>
<dbReference type="PANTHER" id="PTHR11102:SF160">
    <property type="entry name" value="ERAD-ASSOCIATED E3 UBIQUITIN-PROTEIN LIGASE COMPONENT HRD3"/>
    <property type="match status" value="1"/>
</dbReference>
<feature type="signal peptide" evidence="1">
    <location>
        <begin position="1"/>
        <end position="22"/>
    </location>
</feature>
<evidence type="ECO:0000256" key="1">
    <source>
        <dbReference type="SAM" id="SignalP"/>
    </source>
</evidence>